<evidence type="ECO:0000313" key="3">
    <source>
        <dbReference type="EMBL" id="GIG87145.1"/>
    </source>
</evidence>
<feature type="region of interest" description="Disordered" evidence="1">
    <location>
        <begin position="371"/>
        <end position="406"/>
    </location>
</feature>
<dbReference type="PANTHER" id="PTHR36840">
    <property type="entry name" value="BLL5714 PROTEIN"/>
    <property type="match status" value="1"/>
</dbReference>
<feature type="transmembrane region" description="Helical" evidence="2">
    <location>
        <begin position="71"/>
        <end position="90"/>
    </location>
</feature>
<feature type="transmembrane region" description="Helical" evidence="2">
    <location>
        <begin position="151"/>
        <end position="168"/>
    </location>
</feature>
<feature type="transmembrane region" description="Helical" evidence="2">
    <location>
        <begin position="188"/>
        <end position="206"/>
    </location>
</feature>
<keyword evidence="2" id="KW-1133">Transmembrane helix</keyword>
<sequence length="406" mass="44292">MRRDKGVTWEELFFDLAFVFAVIQLSALLRRNHDWLGTTQVLILFVSIYWTWVGTTVYANQRDIGNARDRVGIFALGLGNLVLALAIPGAYGDRGLLFGCAYLTIRFLLAGLALQNLHQWRAFFLGPFGVGSIVAGPLLLAGGLTSGTTRTVLWAIASLLDVSSPWILRRHLGRVRLLPLHYTHRYGLLLILVLGESVLEVGAVASTERLTAARLFAIGASYAFACALWWAYFVYGMWAFRRAIARAENQGDVRRSILLYGHLLFSSGVIAAAVGLAEVVSAPDQPLLPSDAALLCGGAALFLITFAYTHWRIHRQVAWRRLGAGLLCLLMLPLAMLTPGLAALIVLTLVIIAVSLVEQLILRRQGRGEFSGVGPDEQLETGGGRLGEADRRGEGDEWDTGPVVSD</sequence>
<feature type="transmembrane region" description="Helical" evidence="2">
    <location>
        <begin position="318"/>
        <end position="335"/>
    </location>
</feature>
<dbReference type="Pfam" id="PF06772">
    <property type="entry name" value="LtrA"/>
    <property type="match status" value="1"/>
</dbReference>
<name>A0ABQ4DXG4_9ACTN</name>
<feature type="transmembrane region" description="Helical" evidence="2">
    <location>
        <begin position="41"/>
        <end position="59"/>
    </location>
</feature>
<dbReference type="Proteomes" id="UP000646749">
    <property type="component" value="Unassembled WGS sequence"/>
</dbReference>
<feature type="transmembrane region" description="Helical" evidence="2">
    <location>
        <begin position="12"/>
        <end position="29"/>
    </location>
</feature>
<evidence type="ECO:0000256" key="2">
    <source>
        <dbReference type="SAM" id="Phobius"/>
    </source>
</evidence>
<evidence type="ECO:0000256" key="1">
    <source>
        <dbReference type="SAM" id="MobiDB-lite"/>
    </source>
</evidence>
<accession>A0ABQ4DXG4</accession>
<feature type="transmembrane region" description="Helical" evidence="2">
    <location>
        <begin position="122"/>
        <end position="145"/>
    </location>
</feature>
<dbReference type="InterPro" id="IPR010640">
    <property type="entry name" value="Low_temperature_requirement_A"/>
</dbReference>
<dbReference type="RefSeq" id="WP_203865723.1">
    <property type="nucleotide sequence ID" value="NZ_BONW01000008.1"/>
</dbReference>
<dbReference type="PANTHER" id="PTHR36840:SF1">
    <property type="entry name" value="BLL5714 PROTEIN"/>
    <property type="match status" value="1"/>
</dbReference>
<dbReference type="EMBL" id="BONW01000008">
    <property type="protein sequence ID" value="GIG87145.1"/>
    <property type="molecule type" value="Genomic_DNA"/>
</dbReference>
<feature type="transmembrane region" description="Helical" evidence="2">
    <location>
        <begin position="292"/>
        <end position="311"/>
    </location>
</feature>
<feature type="transmembrane region" description="Helical" evidence="2">
    <location>
        <begin position="257"/>
        <end position="280"/>
    </location>
</feature>
<feature type="transmembrane region" description="Helical" evidence="2">
    <location>
        <begin position="96"/>
        <end position="115"/>
    </location>
</feature>
<keyword evidence="2" id="KW-0472">Membrane</keyword>
<reference evidence="3 4" key="1">
    <citation type="submission" date="2021-01" db="EMBL/GenBank/DDBJ databases">
        <title>Whole genome shotgun sequence of Plantactinospora endophytica NBRC 110450.</title>
        <authorList>
            <person name="Komaki H."/>
            <person name="Tamura T."/>
        </authorList>
    </citation>
    <scope>NUCLEOTIDE SEQUENCE [LARGE SCALE GENOMIC DNA]</scope>
    <source>
        <strain evidence="3 4">NBRC 110450</strain>
    </source>
</reference>
<keyword evidence="2" id="KW-0812">Transmembrane</keyword>
<gene>
    <name evidence="3" type="ORF">Pen02_20810</name>
</gene>
<protein>
    <submittedName>
        <fullName evidence="3">Membrane protein</fullName>
    </submittedName>
</protein>
<keyword evidence="4" id="KW-1185">Reference proteome</keyword>
<feature type="transmembrane region" description="Helical" evidence="2">
    <location>
        <begin position="212"/>
        <end position="236"/>
    </location>
</feature>
<evidence type="ECO:0000313" key="4">
    <source>
        <dbReference type="Proteomes" id="UP000646749"/>
    </source>
</evidence>
<comment type="caution">
    <text evidence="3">The sequence shown here is derived from an EMBL/GenBank/DDBJ whole genome shotgun (WGS) entry which is preliminary data.</text>
</comment>
<proteinExistence type="predicted"/>
<organism evidence="3 4">
    <name type="scientific">Plantactinospora endophytica</name>
    <dbReference type="NCBI Taxonomy" id="673535"/>
    <lineage>
        <taxon>Bacteria</taxon>
        <taxon>Bacillati</taxon>
        <taxon>Actinomycetota</taxon>
        <taxon>Actinomycetes</taxon>
        <taxon>Micromonosporales</taxon>
        <taxon>Micromonosporaceae</taxon>
        <taxon>Plantactinospora</taxon>
    </lineage>
</organism>